<keyword evidence="4" id="KW-1185">Reference proteome</keyword>
<dbReference type="PANTHER" id="PTHR11008">
    <property type="entry name" value="PROTEIN TAKEOUT-LIKE PROTEIN"/>
    <property type="match status" value="1"/>
</dbReference>
<name>J7I1D7_PHACE</name>
<feature type="chain" id="PRO_5040716420" evidence="1">
    <location>
        <begin position="23"/>
        <end position="265"/>
    </location>
</feature>
<reference evidence="3" key="3">
    <citation type="submission" date="2022-10" db="EMBL/GenBank/DDBJ databases">
        <authorList>
            <consortium name="ENA_rothamsted_submissions"/>
            <consortium name="culmorum"/>
            <person name="King R."/>
        </authorList>
    </citation>
    <scope>NUCLEOTIDE SEQUENCE</scope>
</reference>
<dbReference type="InterPro" id="IPR038606">
    <property type="entry name" value="To_sf"/>
</dbReference>
<evidence type="ECO:0000313" key="2">
    <source>
        <dbReference type="EMBL" id="AFQ22726.1"/>
    </source>
</evidence>
<organism evidence="2">
    <name type="scientific">Phaedon cochleariae</name>
    <name type="common">Mustard beetle</name>
    <dbReference type="NCBI Taxonomy" id="80249"/>
    <lineage>
        <taxon>Eukaryota</taxon>
        <taxon>Metazoa</taxon>
        <taxon>Ecdysozoa</taxon>
        <taxon>Arthropoda</taxon>
        <taxon>Hexapoda</taxon>
        <taxon>Insecta</taxon>
        <taxon>Pterygota</taxon>
        <taxon>Neoptera</taxon>
        <taxon>Endopterygota</taxon>
        <taxon>Coleoptera</taxon>
        <taxon>Polyphaga</taxon>
        <taxon>Cucujiformia</taxon>
        <taxon>Chrysomeloidea</taxon>
        <taxon>Chrysomelidae</taxon>
        <taxon>Chrysomelinae</taxon>
        <taxon>Chrysomelini</taxon>
        <taxon>Phaedon</taxon>
    </lineage>
</organism>
<dbReference type="Pfam" id="PF06585">
    <property type="entry name" value="JHBP"/>
    <property type="match status" value="1"/>
</dbReference>
<reference evidence="2" key="1">
    <citation type="journal article" date="2012" name="Proc. R. Soc. B">
        <title>Precise RNAi-mediated silencing of metabolically active proteins in the defence secretions of juvenile leaf beetles.</title>
        <authorList>
            <person name="Bodemann R.R."/>
            <person name="Rahfeld P."/>
            <person name="Stock M."/>
            <person name="Kunert M."/>
            <person name="Wielsch N."/>
            <person name="Groth M."/>
            <person name="Frick S."/>
            <person name="Boland W."/>
            <person name="Burse A."/>
        </authorList>
    </citation>
    <scope>NUCLEOTIDE SEQUENCE</scope>
</reference>
<dbReference type="Proteomes" id="UP001153737">
    <property type="component" value="Chromosome 3"/>
</dbReference>
<dbReference type="EMBL" id="OU896709">
    <property type="protein sequence ID" value="CAH1160015.1"/>
    <property type="molecule type" value="Genomic_DNA"/>
</dbReference>
<dbReference type="Gene3D" id="3.15.10.30">
    <property type="entry name" value="Haemolymph juvenile hormone binding protein"/>
    <property type="match status" value="1"/>
</dbReference>
<dbReference type="AlphaFoldDB" id="J7I1D7"/>
<protein>
    <submittedName>
        <fullName evidence="2">Takeout-like protein</fullName>
    </submittedName>
</protein>
<proteinExistence type="evidence at transcript level"/>
<sequence length="265" mass="30746">MWFTNILVVLIVGVALVKSSHAQPYTFPDDFVFCDLESPDLSTCLRDKLQNWTTMLGTRGINHPIRFTLEPMVIDFWVLNMNLNFLNSTEYLWNCTFSQFWNSTVISASYNPENYTLVYTSYYPHIIEHGRYQMFGTVSFEDGSVDAIYGNGPYDKHIYGLNLTHKITFVPVLREHGVEYLQVSRYELDSDGFRDTSLQWHNLYNGDTIRGNRTVTRLAHNAMALGGALAKPFTDMTIAMFRLYTENLISSVPRRQLRRHFSRHP</sequence>
<evidence type="ECO:0000313" key="4">
    <source>
        <dbReference type="Proteomes" id="UP001153737"/>
    </source>
</evidence>
<evidence type="ECO:0000313" key="3">
    <source>
        <dbReference type="EMBL" id="CAH1160015.1"/>
    </source>
</evidence>
<dbReference type="EMBL" id="JQ728549">
    <property type="protein sequence ID" value="AFQ22726.1"/>
    <property type="molecule type" value="mRNA"/>
</dbReference>
<keyword evidence="1" id="KW-0732">Signal</keyword>
<gene>
    <name evidence="3" type="ORF">PHAECO_LOCUS7005</name>
</gene>
<reference evidence="3" key="2">
    <citation type="submission" date="2022-01" db="EMBL/GenBank/DDBJ databases">
        <authorList>
            <person name="King R."/>
        </authorList>
    </citation>
    <scope>NUCLEOTIDE SEQUENCE</scope>
</reference>
<dbReference type="InterPro" id="IPR010562">
    <property type="entry name" value="Haemolymph_juvenile_hormone-bd"/>
</dbReference>
<dbReference type="GO" id="GO:0005615">
    <property type="term" value="C:extracellular space"/>
    <property type="evidence" value="ECO:0007669"/>
    <property type="project" value="TreeGrafter"/>
</dbReference>
<accession>J7I1D7</accession>
<feature type="signal peptide" evidence="1">
    <location>
        <begin position="1"/>
        <end position="22"/>
    </location>
</feature>
<evidence type="ECO:0000256" key="1">
    <source>
        <dbReference type="SAM" id="SignalP"/>
    </source>
</evidence>
<dbReference type="PANTHER" id="PTHR11008:SF32">
    <property type="entry name" value="CIRCADIAN CLOCK-CONTROLLED PROTEIN DAYWAKE-RELATED"/>
    <property type="match status" value="1"/>
</dbReference>